<keyword evidence="3" id="KW-1185">Reference proteome</keyword>
<evidence type="ECO:0000313" key="3">
    <source>
        <dbReference type="Proteomes" id="UP000235145"/>
    </source>
</evidence>
<evidence type="ECO:0000313" key="2">
    <source>
        <dbReference type="EMBL" id="KAJ0211164.1"/>
    </source>
</evidence>
<keyword evidence="1" id="KW-0472">Membrane</keyword>
<gene>
    <name evidence="2" type="ORF">LSAT_V11C400217400</name>
</gene>
<reference evidence="2 3" key="1">
    <citation type="journal article" date="2017" name="Nat. Commun.">
        <title>Genome assembly with in vitro proximity ligation data and whole-genome triplication in lettuce.</title>
        <authorList>
            <person name="Reyes-Chin-Wo S."/>
            <person name="Wang Z."/>
            <person name="Yang X."/>
            <person name="Kozik A."/>
            <person name="Arikit S."/>
            <person name="Song C."/>
            <person name="Xia L."/>
            <person name="Froenicke L."/>
            <person name="Lavelle D.O."/>
            <person name="Truco M.J."/>
            <person name="Xia R."/>
            <person name="Zhu S."/>
            <person name="Xu C."/>
            <person name="Xu H."/>
            <person name="Xu X."/>
            <person name="Cox K."/>
            <person name="Korf I."/>
            <person name="Meyers B.C."/>
            <person name="Michelmore R.W."/>
        </authorList>
    </citation>
    <scope>NUCLEOTIDE SEQUENCE [LARGE SCALE GENOMIC DNA]</scope>
    <source>
        <strain evidence="3">cv. Salinas</strain>
        <tissue evidence="2">Seedlings</tissue>
    </source>
</reference>
<keyword evidence="1" id="KW-1133">Transmembrane helix</keyword>
<dbReference type="EMBL" id="NBSK02000004">
    <property type="protein sequence ID" value="KAJ0211164.1"/>
    <property type="molecule type" value="Genomic_DNA"/>
</dbReference>
<feature type="transmembrane region" description="Helical" evidence="1">
    <location>
        <begin position="12"/>
        <end position="31"/>
    </location>
</feature>
<accession>A0A9R1XFZ9</accession>
<proteinExistence type="predicted"/>
<protein>
    <submittedName>
        <fullName evidence="2">Uncharacterized protein</fullName>
    </submittedName>
</protein>
<dbReference type="Proteomes" id="UP000235145">
    <property type="component" value="Unassembled WGS sequence"/>
</dbReference>
<name>A0A9R1XFZ9_LACSA</name>
<keyword evidence="1" id="KW-0812">Transmembrane</keyword>
<comment type="caution">
    <text evidence="2">The sequence shown here is derived from an EMBL/GenBank/DDBJ whole genome shotgun (WGS) entry which is preliminary data.</text>
</comment>
<sequence length="155" mass="17645">MWNPSPLSSLPLKIAFIISFFLSYCFFFILLSPNPQPPLSFHLNSKIAVELQSCFNFIVPFNPTTNTPPDYRFNLINQLSQSLTESRIQFPRHTLNSKARRDIARLAVDSGGDPGFVPICPTPMQKGFAYICYHIVKAQMKIDVNLQDMLMDDTL</sequence>
<organism evidence="2 3">
    <name type="scientific">Lactuca sativa</name>
    <name type="common">Garden lettuce</name>
    <dbReference type="NCBI Taxonomy" id="4236"/>
    <lineage>
        <taxon>Eukaryota</taxon>
        <taxon>Viridiplantae</taxon>
        <taxon>Streptophyta</taxon>
        <taxon>Embryophyta</taxon>
        <taxon>Tracheophyta</taxon>
        <taxon>Spermatophyta</taxon>
        <taxon>Magnoliopsida</taxon>
        <taxon>eudicotyledons</taxon>
        <taxon>Gunneridae</taxon>
        <taxon>Pentapetalae</taxon>
        <taxon>asterids</taxon>
        <taxon>campanulids</taxon>
        <taxon>Asterales</taxon>
        <taxon>Asteraceae</taxon>
        <taxon>Cichorioideae</taxon>
        <taxon>Cichorieae</taxon>
        <taxon>Lactucinae</taxon>
        <taxon>Lactuca</taxon>
    </lineage>
</organism>
<evidence type="ECO:0000256" key="1">
    <source>
        <dbReference type="SAM" id="Phobius"/>
    </source>
</evidence>
<dbReference type="AlphaFoldDB" id="A0A9R1XFZ9"/>